<dbReference type="Proteomes" id="UP000196710">
    <property type="component" value="Chromosome"/>
</dbReference>
<gene>
    <name evidence="2" type="ORF">ADH66_01405</name>
    <name evidence="3" type="ORF">I5Q82_11420</name>
</gene>
<dbReference type="InterPro" id="IPR001387">
    <property type="entry name" value="Cro/C1-type_HTH"/>
</dbReference>
<dbReference type="EMBL" id="CP021422">
    <property type="protein sequence ID" value="ASB42657.1"/>
    <property type="molecule type" value="Genomic_DNA"/>
</dbReference>
<dbReference type="InterPro" id="IPR010982">
    <property type="entry name" value="Lambda_DNA-bd_dom_sf"/>
</dbReference>
<dbReference type="GO" id="GO:0003677">
    <property type="term" value="F:DNA binding"/>
    <property type="evidence" value="ECO:0007669"/>
    <property type="project" value="InterPro"/>
</dbReference>
<dbReference type="EMBL" id="CP065321">
    <property type="protein sequence ID" value="QQR28712.1"/>
    <property type="molecule type" value="Genomic_DNA"/>
</dbReference>
<dbReference type="SMART" id="SM00530">
    <property type="entry name" value="HTH_XRE"/>
    <property type="match status" value="1"/>
</dbReference>
<accession>A0A1Z2XW31</accession>
<dbReference type="AlphaFoldDB" id="A0A1Z2XW31"/>
<evidence type="ECO:0000313" key="3">
    <source>
        <dbReference type="EMBL" id="QQR28712.1"/>
    </source>
</evidence>
<dbReference type="Gene3D" id="1.10.260.40">
    <property type="entry name" value="lambda repressor-like DNA-binding domains"/>
    <property type="match status" value="1"/>
</dbReference>
<evidence type="ECO:0000313" key="4">
    <source>
        <dbReference type="Proteomes" id="UP000196710"/>
    </source>
</evidence>
<dbReference type="CDD" id="cd00093">
    <property type="entry name" value="HTH_XRE"/>
    <property type="match status" value="1"/>
</dbReference>
<name>A0A1Z2XW31_9FIRM</name>
<dbReference type="PROSITE" id="PS50943">
    <property type="entry name" value="HTH_CROC1"/>
    <property type="match status" value="1"/>
</dbReference>
<evidence type="ECO:0000259" key="1">
    <source>
        <dbReference type="PROSITE" id="PS50943"/>
    </source>
</evidence>
<reference evidence="3 5" key="3">
    <citation type="submission" date="2020-11" db="EMBL/GenBank/DDBJ databases">
        <title>Closed and high quality bacterial genomes of the OMM12 community.</title>
        <authorList>
            <person name="Marbouty M."/>
            <person name="Lamy-Besnier Q."/>
            <person name="Debarbieux L."/>
            <person name="Koszul R."/>
        </authorList>
    </citation>
    <scope>NUCLEOTIDE SEQUENCE [LARGE SCALE GENOMIC DNA]</scope>
    <source>
        <strain evidence="3 5">KB18</strain>
    </source>
</reference>
<sequence length="116" mass="12820">MVIESEPTVQNEAEIFGAVLKSARLKAGLTVEALAERVGVTDRYIYRLENNGKTPGYAVLCRLIRELAISPDLLFYPEKPSQDSEVDTLIRKLATCDERAIKVARATIQSLIDTAP</sequence>
<reference evidence="4" key="2">
    <citation type="submission" date="2017-05" db="EMBL/GenBank/DDBJ databases">
        <title>Improved OligoMM genomes.</title>
        <authorList>
            <person name="Garzetti D."/>
        </authorList>
    </citation>
    <scope>NUCLEOTIDE SEQUENCE [LARGE SCALE GENOMIC DNA]</scope>
    <source>
        <strain evidence="4">KB18</strain>
    </source>
</reference>
<reference evidence="2" key="1">
    <citation type="journal article" date="2017" name="Genome Announc.">
        <title>High-Quality Whole-Genome Sequences of the Oligo-Mouse-Microbiota Bacterial Community.</title>
        <authorList>
            <person name="Garzetti D."/>
            <person name="Brugiroux S."/>
            <person name="Bunk B."/>
            <person name="Pukall R."/>
            <person name="McCoy K.D."/>
            <person name="Macpherson A.J."/>
            <person name="Stecher B."/>
        </authorList>
    </citation>
    <scope>NUCLEOTIDE SEQUENCE</scope>
    <source>
        <strain evidence="2">KB18</strain>
    </source>
</reference>
<evidence type="ECO:0000313" key="2">
    <source>
        <dbReference type="EMBL" id="ASB42657.1"/>
    </source>
</evidence>
<dbReference type="Pfam" id="PF01381">
    <property type="entry name" value="HTH_3"/>
    <property type="match status" value="1"/>
</dbReference>
<protein>
    <submittedName>
        <fullName evidence="2 3">Transcriptional regulator</fullName>
    </submittedName>
</protein>
<dbReference type="Proteomes" id="UP000596035">
    <property type="component" value="Chromosome"/>
</dbReference>
<keyword evidence="4" id="KW-1185">Reference proteome</keyword>
<feature type="domain" description="HTH cro/C1-type" evidence="1">
    <location>
        <begin position="20"/>
        <end position="74"/>
    </location>
</feature>
<organism evidence="3 5">
    <name type="scientific">Acutalibacter muris</name>
    <dbReference type="NCBI Taxonomy" id="1796620"/>
    <lineage>
        <taxon>Bacteria</taxon>
        <taxon>Bacillati</taxon>
        <taxon>Bacillota</taxon>
        <taxon>Clostridia</taxon>
        <taxon>Eubacteriales</taxon>
        <taxon>Acutalibacteraceae</taxon>
        <taxon>Acutalibacter</taxon>
    </lineage>
</organism>
<proteinExistence type="predicted"/>
<dbReference type="KEGG" id="amur:ADH66_01405"/>
<evidence type="ECO:0000313" key="5">
    <source>
        <dbReference type="Proteomes" id="UP000596035"/>
    </source>
</evidence>
<dbReference type="SUPFAM" id="SSF47413">
    <property type="entry name" value="lambda repressor-like DNA-binding domains"/>
    <property type="match status" value="1"/>
</dbReference>